<feature type="non-terminal residue" evidence="1">
    <location>
        <position position="146"/>
    </location>
</feature>
<comment type="caution">
    <text evidence="1">The sequence shown here is derived from an EMBL/GenBank/DDBJ whole genome shotgun (WGS) entry which is preliminary data.</text>
</comment>
<proteinExistence type="predicted"/>
<feature type="non-terminal residue" evidence="1">
    <location>
        <position position="1"/>
    </location>
</feature>
<dbReference type="EMBL" id="CAJVPU010028199">
    <property type="protein sequence ID" value="CAG8706289.1"/>
    <property type="molecule type" value="Genomic_DNA"/>
</dbReference>
<dbReference type="Proteomes" id="UP000789702">
    <property type="component" value="Unassembled WGS sequence"/>
</dbReference>
<name>A0ACA9PIU9_9GLOM</name>
<evidence type="ECO:0000313" key="1">
    <source>
        <dbReference type="EMBL" id="CAG8706289.1"/>
    </source>
</evidence>
<reference evidence="1" key="1">
    <citation type="submission" date="2021-06" db="EMBL/GenBank/DDBJ databases">
        <authorList>
            <person name="Kallberg Y."/>
            <person name="Tangrot J."/>
            <person name="Rosling A."/>
        </authorList>
    </citation>
    <scope>NUCLEOTIDE SEQUENCE</scope>
    <source>
        <strain evidence="1">IL203A</strain>
    </source>
</reference>
<organism evidence="1 2">
    <name type="scientific">Dentiscutata heterogama</name>
    <dbReference type="NCBI Taxonomy" id="1316150"/>
    <lineage>
        <taxon>Eukaryota</taxon>
        <taxon>Fungi</taxon>
        <taxon>Fungi incertae sedis</taxon>
        <taxon>Mucoromycota</taxon>
        <taxon>Glomeromycotina</taxon>
        <taxon>Glomeromycetes</taxon>
        <taxon>Diversisporales</taxon>
        <taxon>Gigasporaceae</taxon>
        <taxon>Dentiscutata</taxon>
    </lineage>
</organism>
<evidence type="ECO:0000313" key="2">
    <source>
        <dbReference type="Proteomes" id="UP000789702"/>
    </source>
</evidence>
<keyword evidence="2" id="KW-1185">Reference proteome</keyword>
<protein>
    <submittedName>
        <fullName evidence="1">14743_t:CDS:1</fullName>
    </submittedName>
</protein>
<gene>
    <name evidence="1" type="ORF">DHETER_LOCUS12013</name>
</gene>
<sequence length="146" mass="16254">FSESQNATDINFSKNHKDKVNLINTFLILSSFPITILLIFSSSSEVNTLFISTPFEELKYYTSQLKAQLGCSSNTSIYYKVFIPDSVVLPSNKTSDSNKISLIASFYTQQDSLRTINYNNKIVSSFIKGPGDSPPTIILESNSDKS</sequence>
<accession>A0ACA9PIU9</accession>